<dbReference type="Proteomes" id="UP001271263">
    <property type="component" value="Unassembled WGS sequence"/>
</dbReference>
<evidence type="ECO:0008006" key="5">
    <source>
        <dbReference type="Google" id="ProtNLM"/>
    </source>
</evidence>
<dbReference type="EMBL" id="JAPMLE010000001">
    <property type="protein sequence ID" value="MDR8524901.1"/>
    <property type="molecule type" value="Genomic_DNA"/>
</dbReference>
<evidence type="ECO:0000313" key="1">
    <source>
        <dbReference type="EMBL" id="MDR8524901.1"/>
    </source>
</evidence>
<sequence>MESTWQELHTNKFDQAITFYRQAFNCDIREVSSRFNSRYALVISKDEQKPIAGIIESHLSCGWNSYIAVNNLIDTLTLAMSLGATNIQPFEIPKIGSAVVLHDANGQELSLIEFENNNLLKKIVA</sequence>
<dbReference type="SUPFAM" id="SSF54593">
    <property type="entry name" value="Glyoxalase/Bleomycin resistance protein/Dihydroxybiphenyl dioxygenase"/>
    <property type="match status" value="1"/>
</dbReference>
<protein>
    <recommendedName>
        <fullName evidence="5">VOC domain-containing protein</fullName>
    </recommendedName>
</protein>
<accession>A0AAW8NQN6</accession>
<dbReference type="AlphaFoldDB" id="A0AAW8NQN6"/>
<dbReference type="Proteomes" id="UP001259340">
    <property type="component" value="Unassembled WGS sequence"/>
</dbReference>
<proteinExistence type="predicted"/>
<evidence type="ECO:0000313" key="4">
    <source>
        <dbReference type="Proteomes" id="UP001271263"/>
    </source>
</evidence>
<organism evidence="1 3">
    <name type="scientific">Shewanella fidelis</name>
    <dbReference type="NCBI Taxonomy" id="173509"/>
    <lineage>
        <taxon>Bacteria</taxon>
        <taxon>Pseudomonadati</taxon>
        <taxon>Pseudomonadota</taxon>
        <taxon>Gammaproteobacteria</taxon>
        <taxon>Alteromonadales</taxon>
        <taxon>Shewanellaceae</taxon>
        <taxon>Shewanella</taxon>
    </lineage>
</organism>
<dbReference type="Gene3D" id="3.10.180.10">
    <property type="entry name" value="2,3-Dihydroxybiphenyl 1,2-Dioxygenase, domain 1"/>
    <property type="match status" value="1"/>
</dbReference>
<keyword evidence="4" id="KW-1185">Reference proteome</keyword>
<dbReference type="EMBL" id="JAPMLD010000001">
    <property type="protein sequence ID" value="MDW4822983.1"/>
    <property type="molecule type" value="Genomic_DNA"/>
</dbReference>
<reference evidence="1" key="2">
    <citation type="submission" date="2022-11" db="EMBL/GenBank/DDBJ databases">
        <title>Prophages regulate Shewanella fidelis motility and biofilm formation: implications for gut colonization dynamics in Ciona robusta.</title>
        <authorList>
            <person name="Natarajan O."/>
            <person name="Gibboney S.L."/>
            <person name="Young M.N."/>
            <person name="Lim S.J."/>
            <person name="Pluta N."/>
            <person name="Atkinson C.G.F."/>
            <person name="Leigh B.A."/>
            <person name="Liberti A."/>
            <person name="Kees E."/>
            <person name="Breitbart M."/>
            <person name="Gralnick J."/>
            <person name="Dishaw L.J."/>
        </authorList>
    </citation>
    <scope>NUCLEOTIDE SEQUENCE</scope>
    <source>
        <strain evidence="1">3313</strain>
    </source>
</reference>
<comment type="caution">
    <text evidence="1">The sequence shown here is derived from an EMBL/GenBank/DDBJ whole genome shotgun (WGS) entry which is preliminary data.</text>
</comment>
<reference evidence="2 4" key="1">
    <citation type="journal article" date="2022" name="bioRxiv">
        <title>Prophages regulate Shewanella fidelis 3313 motility and biofilm formation: implications for gut colonization dynamics in Ciona robusta.</title>
        <authorList>
            <person name="Natarajan O."/>
            <person name="Gibboney S.L."/>
            <person name="Young M.N."/>
            <person name="Lim S.J."/>
            <person name="Pluta N."/>
            <person name="Atkinson C.G."/>
            <person name="Leigh B.A."/>
            <person name="Liberti A."/>
            <person name="Kees E.D."/>
            <person name="Breitbart M."/>
            <person name="Gralnick J.A."/>
            <person name="Dishaw L.J."/>
        </authorList>
    </citation>
    <scope>NUCLEOTIDE SEQUENCE [LARGE SCALE GENOMIC DNA]</scope>
    <source>
        <strain evidence="2 4">JG4066</strain>
    </source>
</reference>
<evidence type="ECO:0000313" key="3">
    <source>
        <dbReference type="Proteomes" id="UP001259340"/>
    </source>
</evidence>
<evidence type="ECO:0000313" key="2">
    <source>
        <dbReference type="EMBL" id="MDW4822983.1"/>
    </source>
</evidence>
<name>A0AAW8NQN6_9GAMM</name>
<dbReference type="InterPro" id="IPR029068">
    <property type="entry name" value="Glyas_Bleomycin-R_OHBP_Dase"/>
</dbReference>
<dbReference type="RefSeq" id="WP_028765912.1">
    <property type="nucleotide sequence ID" value="NZ_JAPMLA010000002.1"/>
</dbReference>
<gene>
    <name evidence="1" type="ORF">OS133_14870</name>
    <name evidence="2" type="ORF">OS134_02730</name>
</gene>